<evidence type="ECO:0000256" key="2">
    <source>
        <dbReference type="ARBA" id="ARBA00022553"/>
    </source>
</evidence>
<proteinExistence type="predicted"/>
<dbReference type="InterPro" id="IPR009081">
    <property type="entry name" value="PP-bd_ACP"/>
</dbReference>
<dbReference type="EMBL" id="JBHUFV010000096">
    <property type="protein sequence ID" value="MFD1939797.1"/>
    <property type="molecule type" value="Genomic_DNA"/>
</dbReference>
<dbReference type="Gene3D" id="1.10.1200.10">
    <property type="entry name" value="ACP-like"/>
    <property type="match status" value="1"/>
</dbReference>
<name>A0ABW4TCN8_9ACTN</name>
<dbReference type="InterPro" id="IPR036736">
    <property type="entry name" value="ACP-like_sf"/>
</dbReference>
<dbReference type="RefSeq" id="WP_379582401.1">
    <property type="nucleotide sequence ID" value="NZ_JBHUFV010000096.1"/>
</dbReference>
<keyword evidence="1" id="KW-0596">Phosphopantetheine</keyword>
<accession>A0ABW4TCN8</accession>
<protein>
    <submittedName>
        <fullName evidence="4">Acyl carrier protein</fullName>
    </submittedName>
</protein>
<dbReference type="Pfam" id="PF00550">
    <property type="entry name" value="PP-binding"/>
    <property type="match status" value="1"/>
</dbReference>
<feature type="domain" description="Carrier" evidence="3">
    <location>
        <begin position="6"/>
        <end position="85"/>
    </location>
</feature>
<reference evidence="5" key="1">
    <citation type="journal article" date="2019" name="Int. J. Syst. Evol. Microbiol.">
        <title>The Global Catalogue of Microorganisms (GCM) 10K type strain sequencing project: providing services to taxonomists for standard genome sequencing and annotation.</title>
        <authorList>
            <consortium name="The Broad Institute Genomics Platform"/>
            <consortium name="The Broad Institute Genome Sequencing Center for Infectious Disease"/>
            <person name="Wu L."/>
            <person name="Ma J."/>
        </authorList>
    </citation>
    <scope>NUCLEOTIDE SEQUENCE [LARGE SCALE GENOMIC DNA]</scope>
    <source>
        <strain evidence="5">ICMP 6774ER</strain>
    </source>
</reference>
<sequence length="91" mass="10115">MSSEARADQDVRARIRSIILQVAPNPEGVRASETRLIEDLGYHSLALLELGFTMEDEFDLPPLDQAQVQHITTVEEVEDLVLDLLRASAEG</sequence>
<dbReference type="PROSITE" id="PS00012">
    <property type="entry name" value="PHOSPHOPANTETHEINE"/>
    <property type="match status" value="1"/>
</dbReference>
<organism evidence="4 5">
    <name type="scientific">Nonomuraea mangrovi</name>
    <dbReference type="NCBI Taxonomy" id="2316207"/>
    <lineage>
        <taxon>Bacteria</taxon>
        <taxon>Bacillati</taxon>
        <taxon>Actinomycetota</taxon>
        <taxon>Actinomycetes</taxon>
        <taxon>Streptosporangiales</taxon>
        <taxon>Streptosporangiaceae</taxon>
        <taxon>Nonomuraea</taxon>
    </lineage>
</organism>
<dbReference type="InterPro" id="IPR006162">
    <property type="entry name" value="Ppantetheine_attach_site"/>
</dbReference>
<evidence type="ECO:0000313" key="4">
    <source>
        <dbReference type="EMBL" id="MFD1939797.1"/>
    </source>
</evidence>
<keyword evidence="5" id="KW-1185">Reference proteome</keyword>
<comment type="caution">
    <text evidence="4">The sequence shown here is derived from an EMBL/GenBank/DDBJ whole genome shotgun (WGS) entry which is preliminary data.</text>
</comment>
<gene>
    <name evidence="4" type="ORF">ACFSKW_50910</name>
</gene>
<evidence type="ECO:0000259" key="3">
    <source>
        <dbReference type="PROSITE" id="PS50075"/>
    </source>
</evidence>
<dbReference type="PROSITE" id="PS50075">
    <property type="entry name" value="CARRIER"/>
    <property type="match status" value="1"/>
</dbReference>
<evidence type="ECO:0000313" key="5">
    <source>
        <dbReference type="Proteomes" id="UP001597368"/>
    </source>
</evidence>
<dbReference type="SUPFAM" id="SSF47336">
    <property type="entry name" value="ACP-like"/>
    <property type="match status" value="1"/>
</dbReference>
<evidence type="ECO:0000256" key="1">
    <source>
        <dbReference type="ARBA" id="ARBA00022450"/>
    </source>
</evidence>
<keyword evidence="2" id="KW-0597">Phosphoprotein</keyword>
<dbReference type="Proteomes" id="UP001597368">
    <property type="component" value="Unassembled WGS sequence"/>
</dbReference>